<feature type="region of interest" description="Disordered" evidence="1">
    <location>
        <begin position="469"/>
        <end position="488"/>
    </location>
</feature>
<sequence length="520" mass="57165">MHRCLSVLEILELICSHLDGRQRWPALAALARTCRSFSDPALCVLWQKHSSLAPFLKLMPTDLIRQSADFPRKWNLLRPITVADWDRANIFAPRVRELVLQTPDWNQVTEIFPILSACAPLGVIFPNLRSLTCYITLVEAANLPSIRSFFSLTLQEINVICGWNVTIISLISALPITCPTVKHVSVSCTSSPGGLGTTTSLFVKGLHYLVSLSLGGAECNSAVISHLGQLSTLTKLELVSLPDIFSFPPTSTPDLFPTLRTLSFSATEVVPVITFFGMCSDTPFASISVTFKSHPTAADTERFFHILQVGCACATLRTLTLAPSYFASAPADTRNYILSGASLHNLAPFRALEHFTLWTLALDVDDTAVANLVASWLRLKALHLVGMTIAMDQADPKTTLRSLWSIAKSCPDLTSLSLQIDATHIPNTHPNRVVQESLDDLRVGLSTITQPTAVARYLSSLFPNLTDITTRYDGGTSEDEDEDDEPNPDALVRQELWKQVESQIPHFVAARREEAAWGSL</sequence>
<dbReference type="Gene3D" id="3.80.10.10">
    <property type="entry name" value="Ribonuclease Inhibitor"/>
    <property type="match status" value="1"/>
</dbReference>
<accession>A0AAW0AZ52</accession>
<evidence type="ECO:0000313" key="3">
    <source>
        <dbReference type="Proteomes" id="UP001362999"/>
    </source>
</evidence>
<name>A0AAW0AZ52_9AGAR</name>
<feature type="compositionally biased region" description="Acidic residues" evidence="1">
    <location>
        <begin position="476"/>
        <end position="487"/>
    </location>
</feature>
<keyword evidence="3" id="KW-1185">Reference proteome</keyword>
<comment type="caution">
    <text evidence="2">The sequence shown here is derived from an EMBL/GenBank/DDBJ whole genome shotgun (WGS) entry which is preliminary data.</text>
</comment>
<dbReference type="AlphaFoldDB" id="A0AAW0AZ52"/>
<dbReference type="EMBL" id="JAWWNJ010000046">
    <property type="protein sequence ID" value="KAK7018157.1"/>
    <property type="molecule type" value="Genomic_DNA"/>
</dbReference>
<organism evidence="2 3">
    <name type="scientific">Favolaschia claudopus</name>
    <dbReference type="NCBI Taxonomy" id="2862362"/>
    <lineage>
        <taxon>Eukaryota</taxon>
        <taxon>Fungi</taxon>
        <taxon>Dikarya</taxon>
        <taxon>Basidiomycota</taxon>
        <taxon>Agaricomycotina</taxon>
        <taxon>Agaricomycetes</taxon>
        <taxon>Agaricomycetidae</taxon>
        <taxon>Agaricales</taxon>
        <taxon>Marasmiineae</taxon>
        <taxon>Mycenaceae</taxon>
        <taxon>Favolaschia</taxon>
    </lineage>
</organism>
<dbReference type="Proteomes" id="UP001362999">
    <property type="component" value="Unassembled WGS sequence"/>
</dbReference>
<dbReference type="SUPFAM" id="SSF52047">
    <property type="entry name" value="RNI-like"/>
    <property type="match status" value="1"/>
</dbReference>
<dbReference type="InterPro" id="IPR032675">
    <property type="entry name" value="LRR_dom_sf"/>
</dbReference>
<proteinExistence type="predicted"/>
<reference evidence="2 3" key="1">
    <citation type="journal article" date="2024" name="J Genomics">
        <title>Draft genome sequencing and assembly of Favolaschia claudopus CIRM-BRFM 2984 isolated from oak limbs.</title>
        <authorList>
            <person name="Navarro D."/>
            <person name="Drula E."/>
            <person name="Chaduli D."/>
            <person name="Cazenave R."/>
            <person name="Ahrendt S."/>
            <person name="Wang J."/>
            <person name="Lipzen A."/>
            <person name="Daum C."/>
            <person name="Barry K."/>
            <person name="Grigoriev I.V."/>
            <person name="Favel A."/>
            <person name="Rosso M.N."/>
            <person name="Martin F."/>
        </authorList>
    </citation>
    <scope>NUCLEOTIDE SEQUENCE [LARGE SCALE GENOMIC DNA]</scope>
    <source>
        <strain evidence="2 3">CIRM-BRFM 2984</strain>
    </source>
</reference>
<evidence type="ECO:0000313" key="2">
    <source>
        <dbReference type="EMBL" id="KAK7018157.1"/>
    </source>
</evidence>
<protein>
    <recommendedName>
        <fullName evidence="4">F-box domain-containing protein</fullName>
    </recommendedName>
</protein>
<evidence type="ECO:0000256" key="1">
    <source>
        <dbReference type="SAM" id="MobiDB-lite"/>
    </source>
</evidence>
<gene>
    <name evidence="2" type="ORF">R3P38DRAFT_1293690</name>
</gene>
<evidence type="ECO:0008006" key="4">
    <source>
        <dbReference type="Google" id="ProtNLM"/>
    </source>
</evidence>